<dbReference type="InterPro" id="IPR013785">
    <property type="entry name" value="Aldolase_TIM"/>
</dbReference>
<reference evidence="3" key="2">
    <citation type="submission" date="2020-09" db="EMBL/GenBank/DDBJ databases">
        <authorList>
            <person name="Sun Q."/>
            <person name="Zhou Y."/>
        </authorList>
    </citation>
    <scope>NUCLEOTIDE SEQUENCE</scope>
    <source>
        <strain evidence="3">CGMCC 4.5737</strain>
    </source>
</reference>
<evidence type="ECO:0000313" key="3">
    <source>
        <dbReference type="EMBL" id="GGM73166.1"/>
    </source>
</evidence>
<dbReference type="InterPro" id="IPR054574">
    <property type="entry name" value="Cgl0159_dom"/>
</dbReference>
<feature type="compositionally biased region" description="Polar residues" evidence="1">
    <location>
        <begin position="323"/>
        <end position="332"/>
    </location>
</feature>
<evidence type="ECO:0000313" key="4">
    <source>
        <dbReference type="Proteomes" id="UP000637578"/>
    </source>
</evidence>
<feature type="domain" description="Cgl0159-like" evidence="2">
    <location>
        <begin position="55"/>
        <end position="305"/>
    </location>
</feature>
<dbReference type="SUPFAM" id="SSF51569">
    <property type="entry name" value="Aldolase"/>
    <property type="match status" value="1"/>
</dbReference>
<dbReference type="Pfam" id="PF22649">
    <property type="entry name" value="Cgl0159"/>
    <property type="match status" value="1"/>
</dbReference>
<comment type="caution">
    <text evidence="3">The sequence shown here is derived from an EMBL/GenBank/DDBJ whole genome shotgun (WGS) entry which is preliminary data.</text>
</comment>
<accession>A0A8J3CIA2</accession>
<sequence length="332" mass="34416">MNPVSSGVADGTTSGRISDADWADLLATRATEPEAVSRAYASRRRRDSLLSEQGTLFLVAADHPARGALGVGDDPMAMADRRSLLERLLVALDNPAVDGVLGTPDVVEELLLLGALHDKIVIGSMNRGGLAGASWEVDDRFTGHDAQSIVDNRLDGAKMLLRLVDDDPGTIPTLIGCANAVNELAERGLMAMVEPLPYQRDGAGKLVLRRDPASLARAITIASGLGRTSAHTWLKLPAPAEPDTVLAATTLPVVVLGGVPSADPGADLASWGAALRNPVVRGLVVGRALLYPPDGDVAGAVESAARVLRAARGTADDAGTDGKTNNSKEVLA</sequence>
<feature type="region of interest" description="Disordered" evidence="1">
    <location>
        <begin position="313"/>
        <end position="332"/>
    </location>
</feature>
<organism evidence="3 4">
    <name type="scientific">Longimycelium tulufanense</name>
    <dbReference type="NCBI Taxonomy" id="907463"/>
    <lineage>
        <taxon>Bacteria</taxon>
        <taxon>Bacillati</taxon>
        <taxon>Actinomycetota</taxon>
        <taxon>Actinomycetes</taxon>
        <taxon>Pseudonocardiales</taxon>
        <taxon>Pseudonocardiaceae</taxon>
        <taxon>Longimycelium</taxon>
    </lineage>
</organism>
<reference evidence="3" key="1">
    <citation type="journal article" date="2014" name="Int. J. Syst. Evol. Microbiol.">
        <title>Complete genome sequence of Corynebacterium casei LMG S-19264T (=DSM 44701T), isolated from a smear-ripened cheese.</title>
        <authorList>
            <consortium name="US DOE Joint Genome Institute (JGI-PGF)"/>
            <person name="Walter F."/>
            <person name="Albersmeier A."/>
            <person name="Kalinowski J."/>
            <person name="Ruckert C."/>
        </authorList>
    </citation>
    <scope>NUCLEOTIDE SEQUENCE</scope>
    <source>
        <strain evidence="3">CGMCC 4.5737</strain>
    </source>
</reference>
<dbReference type="Gene3D" id="3.20.20.70">
    <property type="entry name" value="Aldolase class I"/>
    <property type="match status" value="1"/>
</dbReference>
<proteinExistence type="predicted"/>
<gene>
    <name evidence="3" type="ORF">GCM10012275_49720</name>
</gene>
<dbReference type="Proteomes" id="UP000637578">
    <property type="component" value="Unassembled WGS sequence"/>
</dbReference>
<evidence type="ECO:0000259" key="2">
    <source>
        <dbReference type="Pfam" id="PF22649"/>
    </source>
</evidence>
<name>A0A8J3CIA2_9PSEU</name>
<keyword evidence="4" id="KW-1185">Reference proteome</keyword>
<evidence type="ECO:0000256" key="1">
    <source>
        <dbReference type="SAM" id="MobiDB-lite"/>
    </source>
</evidence>
<dbReference type="EMBL" id="BMMK01000030">
    <property type="protein sequence ID" value="GGM73166.1"/>
    <property type="molecule type" value="Genomic_DNA"/>
</dbReference>
<protein>
    <recommendedName>
        <fullName evidence="2">Cgl0159-like domain-containing protein</fullName>
    </recommendedName>
</protein>
<dbReference type="AlphaFoldDB" id="A0A8J3CIA2"/>